<feature type="binding site" evidence="8">
    <location>
        <position position="206"/>
    </location>
    <ligand>
        <name>Mg(2+)</name>
        <dbReference type="ChEBI" id="CHEBI:18420"/>
    </ligand>
</feature>
<organism evidence="9 10">
    <name type="scientific">Sinobaca qinghaiensis</name>
    <dbReference type="NCBI Taxonomy" id="342944"/>
    <lineage>
        <taxon>Bacteria</taxon>
        <taxon>Bacillati</taxon>
        <taxon>Bacillota</taxon>
        <taxon>Bacilli</taxon>
        <taxon>Bacillales</taxon>
        <taxon>Sporolactobacillaceae</taxon>
        <taxon>Sinobaca</taxon>
    </lineage>
</organism>
<dbReference type="InterPro" id="IPR006354">
    <property type="entry name" value="HAD-SF_hydro_IIA_hyp1"/>
</dbReference>
<dbReference type="Gene3D" id="3.40.50.1000">
    <property type="entry name" value="HAD superfamily/HAD-like"/>
    <property type="match status" value="2"/>
</dbReference>
<dbReference type="SFLD" id="SFLDG01139">
    <property type="entry name" value="C2.A:_Pyridoxal_Phosphate_Phos"/>
    <property type="match status" value="1"/>
</dbReference>
<comment type="caution">
    <text evidence="9">The sequence shown here is derived from an EMBL/GenBank/DDBJ whole genome shotgun (WGS) entry which is preliminary data.</text>
</comment>
<dbReference type="AlphaFoldDB" id="A0A419UW83"/>
<dbReference type="RefSeq" id="WP_120194424.1">
    <property type="nucleotide sequence ID" value="NZ_RAPK01000012.1"/>
</dbReference>
<dbReference type="Proteomes" id="UP000285120">
    <property type="component" value="Unassembled WGS sequence"/>
</dbReference>
<dbReference type="InterPro" id="IPR036412">
    <property type="entry name" value="HAD-like_sf"/>
</dbReference>
<feature type="active site" description="Nucleophile" evidence="6">
    <location>
        <position position="10"/>
    </location>
</feature>
<feature type="binding site" evidence="8">
    <location>
        <position position="12"/>
    </location>
    <ligand>
        <name>Mg(2+)</name>
        <dbReference type="ChEBI" id="CHEBI:18420"/>
    </ligand>
</feature>
<comment type="function">
    <text evidence="5">Catalyzes the dephosphorylation of 2-6 carbon acid sugars in vitro.</text>
</comment>
<dbReference type="CDD" id="cd07530">
    <property type="entry name" value="HAD_Pase_UmpH-like"/>
    <property type="match status" value="1"/>
</dbReference>
<dbReference type="EC" id="3.1.3.-" evidence="5"/>
<evidence type="ECO:0000256" key="3">
    <source>
        <dbReference type="ARBA" id="ARBA00022801"/>
    </source>
</evidence>
<feature type="active site" description="Proton donor" evidence="6">
    <location>
        <position position="12"/>
    </location>
</feature>
<dbReference type="SUPFAM" id="SSF56784">
    <property type="entry name" value="HAD-like"/>
    <property type="match status" value="1"/>
</dbReference>
<comment type="similarity">
    <text evidence="1 5">Belongs to the HAD-like hydrolase superfamily. NagD family.</text>
</comment>
<dbReference type="Pfam" id="PF13242">
    <property type="entry name" value="Hydrolase_like"/>
    <property type="match status" value="1"/>
</dbReference>
<evidence type="ECO:0000256" key="7">
    <source>
        <dbReference type="PIRSR" id="PIRSR000915-2"/>
    </source>
</evidence>
<dbReference type="GO" id="GO:0046872">
    <property type="term" value="F:metal ion binding"/>
    <property type="evidence" value="ECO:0007669"/>
    <property type="project" value="UniProtKB-KW"/>
</dbReference>
<proteinExistence type="inferred from homology"/>
<evidence type="ECO:0000256" key="6">
    <source>
        <dbReference type="PIRSR" id="PIRSR000915-1"/>
    </source>
</evidence>
<sequence length="265" mass="28584">MKPYEGYMLDLDGTVYRGKEPIPEAIAFIHQLKEAGLPYLFITNNSSATPEEVSLKLQAFNVPAEPAQIWTTALAAAAYVKAGPAPHTAYIIGETGLLQAMEEAGVEYTEENPAYVVMGIDRSITYEKLAKAALAVRNGAAFISTNSDKALPTERGFLPGNGALTSVVQTATGQDPVFIGKPEQVIIEQALYILGTPLEKTVLIGDNYDTDILAGIRTGMDTIHVQTGITSLEEIEQKPVLPSYSIQSMADWTLMKNSGEKSSKK</sequence>
<dbReference type="GO" id="GO:0005737">
    <property type="term" value="C:cytoplasm"/>
    <property type="evidence" value="ECO:0007669"/>
    <property type="project" value="TreeGrafter"/>
</dbReference>
<name>A0A419UW83_9BACL</name>
<keyword evidence="2 5" id="KW-0479">Metal-binding</keyword>
<feature type="binding site" evidence="7">
    <location>
        <position position="181"/>
    </location>
    <ligand>
        <name>substrate</name>
    </ligand>
</feature>
<evidence type="ECO:0000313" key="9">
    <source>
        <dbReference type="EMBL" id="RKD68835.1"/>
    </source>
</evidence>
<evidence type="ECO:0000256" key="5">
    <source>
        <dbReference type="PIRNR" id="PIRNR000915"/>
    </source>
</evidence>
<protein>
    <recommendedName>
        <fullName evidence="5">Acid sugar phosphatase</fullName>
        <ecNumber evidence="5">3.1.3.-</ecNumber>
    </recommendedName>
</protein>
<dbReference type="OrthoDB" id="9810449at2"/>
<dbReference type="InterPro" id="IPR006357">
    <property type="entry name" value="HAD-SF_hydro_IIA"/>
</dbReference>
<dbReference type="GO" id="GO:0016791">
    <property type="term" value="F:phosphatase activity"/>
    <property type="evidence" value="ECO:0007669"/>
    <property type="project" value="TreeGrafter"/>
</dbReference>
<dbReference type="PANTHER" id="PTHR19288:SF46">
    <property type="entry name" value="HALOACID DEHALOGENASE-LIKE HYDROLASE DOMAIN-CONTAINING PROTEIN 2"/>
    <property type="match status" value="1"/>
</dbReference>
<reference evidence="9 10" key="1">
    <citation type="submission" date="2018-09" db="EMBL/GenBank/DDBJ databases">
        <title>Genomic Encyclopedia of Archaeal and Bacterial Type Strains, Phase II (KMG-II): from individual species to whole genera.</title>
        <authorList>
            <person name="Goeker M."/>
        </authorList>
    </citation>
    <scope>NUCLEOTIDE SEQUENCE [LARGE SCALE GENOMIC DNA]</scope>
    <source>
        <strain evidence="9 10">DSM 17008</strain>
    </source>
</reference>
<keyword evidence="10" id="KW-1185">Reference proteome</keyword>
<gene>
    <name evidence="9" type="ORF">ATL39_3298</name>
</gene>
<dbReference type="PANTHER" id="PTHR19288">
    <property type="entry name" value="4-NITROPHENYLPHOSPHATASE-RELATED"/>
    <property type="match status" value="1"/>
</dbReference>
<dbReference type="Pfam" id="PF13344">
    <property type="entry name" value="Hydrolase_6"/>
    <property type="match status" value="1"/>
</dbReference>
<evidence type="ECO:0000256" key="4">
    <source>
        <dbReference type="ARBA" id="ARBA00022842"/>
    </source>
</evidence>
<accession>A0A419UW83</accession>
<dbReference type="EMBL" id="RAPK01000012">
    <property type="protein sequence ID" value="RKD68835.1"/>
    <property type="molecule type" value="Genomic_DNA"/>
</dbReference>
<evidence type="ECO:0000256" key="2">
    <source>
        <dbReference type="ARBA" id="ARBA00022723"/>
    </source>
</evidence>
<evidence type="ECO:0000256" key="1">
    <source>
        <dbReference type="ARBA" id="ARBA00006696"/>
    </source>
</evidence>
<evidence type="ECO:0000256" key="8">
    <source>
        <dbReference type="PIRSR" id="PIRSR000915-3"/>
    </source>
</evidence>
<feature type="binding site" evidence="8">
    <location>
        <position position="10"/>
    </location>
    <ligand>
        <name>Mg(2+)</name>
        <dbReference type="ChEBI" id="CHEBI:18420"/>
    </ligand>
</feature>
<dbReference type="NCBIfam" id="TIGR01457">
    <property type="entry name" value="HAD-SF-IIA-hyp2"/>
    <property type="match status" value="1"/>
</dbReference>
<dbReference type="NCBIfam" id="TIGR01460">
    <property type="entry name" value="HAD-SF-IIA"/>
    <property type="match status" value="1"/>
</dbReference>
<keyword evidence="3" id="KW-0378">Hydrolase</keyword>
<keyword evidence="4 5" id="KW-0460">Magnesium</keyword>
<dbReference type="PIRSF" id="PIRSF000915">
    <property type="entry name" value="PGP-type_phosphatase"/>
    <property type="match status" value="1"/>
</dbReference>
<dbReference type="InterPro" id="IPR023214">
    <property type="entry name" value="HAD_sf"/>
</dbReference>
<dbReference type="SFLD" id="SFLDS00003">
    <property type="entry name" value="Haloacid_Dehalogenase"/>
    <property type="match status" value="1"/>
</dbReference>
<evidence type="ECO:0000313" key="10">
    <source>
        <dbReference type="Proteomes" id="UP000285120"/>
    </source>
</evidence>
<dbReference type="FunFam" id="3.40.50.1000:FF:000053">
    <property type="entry name" value="TIGR01457 family HAD hydrolase"/>
    <property type="match status" value="1"/>
</dbReference>
<comment type="cofactor">
    <cofactor evidence="8">
        <name>Mg(2+)</name>
        <dbReference type="ChEBI" id="CHEBI:18420"/>
    </cofactor>
    <text evidence="8">Divalent metal ions. Mg(2+) is the most effective.</text>
</comment>